<dbReference type="PATRIC" id="fig|1423730.4.peg.983"/>
<protein>
    <submittedName>
        <fullName evidence="1">Uncharacterized protein</fullName>
    </submittedName>
</protein>
<reference evidence="1 2" key="1">
    <citation type="journal article" date="2015" name="Genome Announc.">
        <title>Expanding the biotechnology potential of lactobacilli through comparative genomics of 213 strains and associated genera.</title>
        <authorList>
            <person name="Sun Z."/>
            <person name="Harris H.M."/>
            <person name="McCann A."/>
            <person name="Guo C."/>
            <person name="Argimon S."/>
            <person name="Zhang W."/>
            <person name="Yang X."/>
            <person name="Jeffery I.B."/>
            <person name="Cooney J.C."/>
            <person name="Kagawa T.F."/>
            <person name="Liu W."/>
            <person name="Song Y."/>
            <person name="Salvetti E."/>
            <person name="Wrobel A."/>
            <person name="Rasinkangas P."/>
            <person name="Parkhill J."/>
            <person name="Rea M.C."/>
            <person name="O'Sullivan O."/>
            <person name="Ritari J."/>
            <person name="Douillard F.P."/>
            <person name="Paul Ross R."/>
            <person name="Yang R."/>
            <person name="Briner A.E."/>
            <person name="Felis G.E."/>
            <person name="de Vos W.M."/>
            <person name="Barrangou R."/>
            <person name="Klaenhammer T.R."/>
            <person name="Caufield P.W."/>
            <person name="Cui Y."/>
            <person name="Zhang H."/>
            <person name="O'Toole P.W."/>
        </authorList>
    </citation>
    <scope>NUCLEOTIDE SEQUENCE [LARGE SCALE GENOMIC DNA]</scope>
    <source>
        <strain evidence="1 2">DSM 22697</strain>
    </source>
</reference>
<dbReference type="STRING" id="1423730.FC75_GL000933"/>
<sequence length="272" mass="30764">MDYFVETTLDSPAEPSEKAALARLDVFNALHRYARLYLTDYSPVWAGIVPDSQRNRVTGLFDQVQQAAAVAPRLFSLQNLDGVLGLYDRRTASAQRRLYEYTDGDRVIAGVHLFENGGVDTVTFVGTGGATLEVDQYDARGFLSRRQVRYANRLVAEEYLTPHGEVRLELTYGATGRVELVREPDSGETFSTFRTWQRHRCEQALRSAENIVSSEQIALDLLKNISVRKFYYQPGQLGWVRKSPSQAKSRVVIDEFSEEQETIITEWAKALG</sequence>
<evidence type="ECO:0000313" key="1">
    <source>
        <dbReference type="EMBL" id="KRN25181.1"/>
    </source>
</evidence>
<accession>A0A0R2FL89</accession>
<dbReference type="RefSeq" id="WP_054663191.1">
    <property type="nucleotide sequence ID" value="NZ_AYZJ01000018.1"/>
</dbReference>
<name>A0A0R2FL89_9LACO</name>
<dbReference type="Proteomes" id="UP000050865">
    <property type="component" value="Unassembled WGS sequence"/>
</dbReference>
<keyword evidence="2" id="KW-1185">Reference proteome</keyword>
<dbReference type="OrthoDB" id="9767875at2"/>
<gene>
    <name evidence="1" type="ORF">FC75_GL000933</name>
</gene>
<dbReference type="EMBL" id="AYZJ01000018">
    <property type="protein sequence ID" value="KRN25181.1"/>
    <property type="molecule type" value="Genomic_DNA"/>
</dbReference>
<proteinExistence type="predicted"/>
<evidence type="ECO:0000313" key="2">
    <source>
        <dbReference type="Proteomes" id="UP000050865"/>
    </source>
</evidence>
<organism evidence="1 2">
    <name type="scientific">Lacticaseibacillus camelliae DSM 22697 = JCM 13995</name>
    <dbReference type="NCBI Taxonomy" id="1423730"/>
    <lineage>
        <taxon>Bacteria</taxon>
        <taxon>Bacillati</taxon>
        <taxon>Bacillota</taxon>
        <taxon>Bacilli</taxon>
        <taxon>Lactobacillales</taxon>
        <taxon>Lactobacillaceae</taxon>
        <taxon>Lacticaseibacillus</taxon>
    </lineage>
</organism>
<dbReference type="AlphaFoldDB" id="A0A0R2FL89"/>
<comment type="caution">
    <text evidence="1">The sequence shown here is derived from an EMBL/GenBank/DDBJ whole genome shotgun (WGS) entry which is preliminary data.</text>
</comment>